<name>A0A2S6I971_9BACT</name>
<protein>
    <submittedName>
        <fullName evidence="2">Type IX secretion system PorP/SprF family membrane protein</fullName>
    </submittedName>
</protein>
<evidence type="ECO:0000313" key="3">
    <source>
        <dbReference type="Proteomes" id="UP000237662"/>
    </source>
</evidence>
<organism evidence="2 3">
    <name type="scientific">Neolewinella xylanilytica</name>
    <dbReference type="NCBI Taxonomy" id="1514080"/>
    <lineage>
        <taxon>Bacteria</taxon>
        <taxon>Pseudomonadati</taxon>
        <taxon>Bacteroidota</taxon>
        <taxon>Saprospiria</taxon>
        <taxon>Saprospirales</taxon>
        <taxon>Lewinellaceae</taxon>
        <taxon>Neolewinella</taxon>
    </lineage>
</organism>
<evidence type="ECO:0000313" key="2">
    <source>
        <dbReference type="EMBL" id="PPK88022.1"/>
    </source>
</evidence>
<dbReference type="NCBIfam" id="TIGR03519">
    <property type="entry name" value="T9SS_PorP_fam"/>
    <property type="match status" value="1"/>
</dbReference>
<dbReference type="OrthoDB" id="1186563at2"/>
<proteinExistence type="predicted"/>
<dbReference type="InterPro" id="IPR019861">
    <property type="entry name" value="PorP/SprF_Bacteroidetes"/>
</dbReference>
<dbReference type="AlphaFoldDB" id="A0A2S6I971"/>
<evidence type="ECO:0000256" key="1">
    <source>
        <dbReference type="SAM" id="SignalP"/>
    </source>
</evidence>
<keyword evidence="3" id="KW-1185">Reference proteome</keyword>
<sequence>MRNLYFLLFALLCGLEAVQAQDAVFSQFYASPLQLNPAFTGVSAAPRITLNYRSQHTSYPSAYRTFAASYEQPVANSPSNFGIRLLTDSQLEGLYKTSQLAFVYAYDVRINQDFHARIGLSGGILDSRIDYNGLVFGDIIDPTDGPGGVSEEQLEAASRTSVDLGTGILIYGKNVYGGLSIEHLNRPDEGLLALDDNLYAGRPQRFSLHTGAQFDLKRYSNPRRPAYVTPNVLFTSQANFQQLNMGAYFGYGAFSLGGWYRHAFGNADGFIAAVTFREDILRIGLSYDSVISALRSVPGGLGATFEVSFTIDFGDSQELQRRRHADRYNDCLGMFR</sequence>
<reference evidence="2 3" key="1">
    <citation type="submission" date="2018-02" db="EMBL/GenBank/DDBJ databases">
        <title>Genomic Encyclopedia of Archaeal and Bacterial Type Strains, Phase II (KMG-II): from individual species to whole genera.</title>
        <authorList>
            <person name="Goeker M."/>
        </authorList>
    </citation>
    <scope>NUCLEOTIDE SEQUENCE [LARGE SCALE GENOMIC DNA]</scope>
    <source>
        <strain evidence="2 3">DSM 29526</strain>
    </source>
</reference>
<keyword evidence="1" id="KW-0732">Signal</keyword>
<gene>
    <name evidence="2" type="ORF">CLV84_0985</name>
</gene>
<comment type="caution">
    <text evidence="2">The sequence shown here is derived from an EMBL/GenBank/DDBJ whole genome shotgun (WGS) entry which is preliminary data.</text>
</comment>
<feature type="signal peptide" evidence="1">
    <location>
        <begin position="1"/>
        <end position="22"/>
    </location>
</feature>
<dbReference type="RefSeq" id="WP_104418599.1">
    <property type="nucleotide sequence ID" value="NZ_PTJC01000005.1"/>
</dbReference>
<accession>A0A2S6I971</accession>
<dbReference type="Proteomes" id="UP000237662">
    <property type="component" value="Unassembled WGS sequence"/>
</dbReference>
<feature type="chain" id="PRO_5015592435" evidence="1">
    <location>
        <begin position="23"/>
        <end position="336"/>
    </location>
</feature>
<dbReference type="EMBL" id="PTJC01000005">
    <property type="protein sequence ID" value="PPK88022.1"/>
    <property type="molecule type" value="Genomic_DNA"/>
</dbReference>
<dbReference type="Pfam" id="PF11751">
    <property type="entry name" value="PorP_SprF"/>
    <property type="match status" value="1"/>
</dbReference>